<dbReference type="EMBL" id="VJMH01007014">
    <property type="protein sequence ID" value="KAF0686173.1"/>
    <property type="molecule type" value="Genomic_DNA"/>
</dbReference>
<dbReference type="EMBL" id="CAADRA010007040">
    <property type="protein sequence ID" value="VFT98693.1"/>
    <property type="molecule type" value="Genomic_DNA"/>
</dbReference>
<keyword evidence="1" id="KW-0175">Coiled coil</keyword>
<dbReference type="Proteomes" id="UP000332933">
    <property type="component" value="Unassembled WGS sequence"/>
</dbReference>
<proteinExistence type="predicted"/>
<sequence length="854" mass="93828">MSTFLPAIHRSGGVGTPPLASSVGGRLTKDKPSSANHGDEHERTLADEYFDRIYALETENERFRVELRQVRSMVSNNMQLRDEQNANTLTTRTPLSSQHHATHVNDCLVHQDMDKLQFAFTSKAQSDAVYQEKEKQKAALLFGEVVRLGKLVESIEVHMQQQHASMEQRLQAAAAAAMRPPPPESHHPHGGSDAMLKDHGQSIDELRSLVASVKSAMTQIKTDIEVDRNERWKMEMEKCQHAALARSDATVATDMELRFQGQLDRLTNRVAMDKSELLRLLDEQRDAGASTDTKRATQAMHDTKRLSDHVVGLEQLVTHELKSMGQLVQGLVGDWDNKFRALADQVASEVTTRSGAWQQLDDDVRTQMTDLHDATRDVTAAVQTRLRDLEDIVPMEIQARQKGHEKLKRRVDAVAKSVTSVLDKLQCDVDAGRTASTLRMNAFVATQLELAEKMDALSTAWTARLKALESETHVALTNALHATAQEYHQRLAAGLDVADAVARLQQSTDDRFELVRVGWANLDARTQATVGELHAQHQKAMDDIHARLLLVHGVVDKAYETTTAKLADAQNAFQGRLDAVTATLAAAQTQHDATATTLQATVAAQLRAAEAVWTAQLEDVDAAAAVQSCLLGLVARVADGGAADTAQYLLWNTEQSLAWQAEQFNQALALQADVLRATVADVAAQQAQAAVARVGETHAGIEARWYEDMAALRQTQARATAQVGQVQETLVRMAWNIEERSIQDAVADVLGKCVATVEGSERVAALAAHIEDVATHMRHGDGQVTLLRTKLDQVRQDAAQKDECENLRIRIAALQEQLDALVLQPRSTLATDSPSALEMPPNDDDDDDDASFAL</sequence>
<organism evidence="4 5">
    <name type="scientific">Aphanomyces stellatus</name>
    <dbReference type="NCBI Taxonomy" id="120398"/>
    <lineage>
        <taxon>Eukaryota</taxon>
        <taxon>Sar</taxon>
        <taxon>Stramenopiles</taxon>
        <taxon>Oomycota</taxon>
        <taxon>Saprolegniomycetes</taxon>
        <taxon>Saprolegniales</taxon>
        <taxon>Verrucalvaceae</taxon>
        <taxon>Aphanomyces</taxon>
    </lineage>
</organism>
<evidence type="ECO:0000313" key="3">
    <source>
        <dbReference type="EMBL" id="KAF0686173.1"/>
    </source>
</evidence>
<evidence type="ECO:0000256" key="1">
    <source>
        <dbReference type="SAM" id="Coils"/>
    </source>
</evidence>
<protein>
    <submittedName>
        <fullName evidence="4">Aste57867_22025 protein</fullName>
    </submittedName>
</protein>
<reference evidence="3" key="2">
    <citation type="submission" date="2019-06" db="EMBL/GenBank/DDBJ databases">
        <title>Genomics analysis of Aphanomyces spp. identifies a new class of oomycete effector associated with host adaptation.</title>
        <authorList>
            <person name="Gaulin E."/>
        </authorList>
    </citation>
    <scope>NUCLEOTIDE SEQUENCE</scope>
    <source>
        <strain evidence="3">CBS 578.67</strain>
    </source>
</reference>
<feature type="compositionally biased region" description="Acidic residues" evidence="2">
    <location>
        <begin position="841"/>
        <end position="854"/>
    </location>
</feature>
<keyword evidence="5" id="KW-1185">Reference proteome</keyword>
<feature type="compositionally biased region" description="Basic and acidic residues" evidence="2">
    <location>
        <begin position="27"/>
        <end position="40"/>
    </location>
</feature>
<dbReference type="OrthoDB" id="77577at2759"/>
<reference evidence="4 5" key="1">
    <citation type="submission" date="2019-03" db="EMBL/GenBank/DDBJ databases">
        <authorList>
            <person name="Gaulin E."/>
            <person name="Dumas B."/>
        </authorList>
    </citation>
    <scope>NUCLEOTIDE SEQUENCE [LARGE SCALE GENOMIC DNA]</scope>
    <source>
        <strain evidence="4">CBS 568.67</strain>
    </source>
</reference>
<feature type="region of interest" description="Disordered" evidence="2">
    <location>
        <begin position="1"/>
        <end position="40"/>
    </location>
</feature>
<accession>A0A485LJ46</accession>
<evidence type="ECO:0000313" key="5">
    <source>
        <dbReference type="Proteomes" id="UP000332933"/>
    </source>
</evidence>
<feature type="region of interest" description="Disordered" evidence="2">
    <location>
        <begin position="175"/>
        <end position="195"/>
    </location>
</feature>
<evidence type="ECO:0000256" key="2">
    <source>
        <dbReference type="SAM" id="MobiDB-lite"/>
    </source>
</evidence>
<evidence type="ECO:0000313" key="4">
    <source>
        <dbReference type="EMBL" id="VFT98693.1"/>
    </source>
</evidence>
<name>A0A485LJ46_9STRA</name>
<dbReference type="AlphaFoldDB" id="A0A485LJ46"/>
<gene>
    <name evidence="4" type="primary">Aste57867_22025</name>
    <name evidence="3" type="ORF">As57867_021956</name>
    <name evidence="4" type="ORF">ASTE57867_22025</name>
</gene>
<feature type="region of interest" description="Disordered" evidence="2">
    <location>
        <begin position="830"/>
        <end position="854"/>
    </location>
</feature>
<feature type="coiled-coil region" evidence="1">
    <location>
        <begin position="797"/>
        <end position="824"/>
    </location>
</feature>